<evidence type="ECO:0000313" key="2">
    <source>
        <dbReference type="Proteomes" id="UP000076335"/>
    </source>
</evidence>
<comment type="caution">
    <text evidence="1">The sequence shown here is derived from an EMBL/GenBank/DDBJ whole genome shotgun (WGS) entry which is preliminary data.</text>
</comment>
<proteinExistence type="predicted"/>
<dbReference type="EMBL" id="LPVY01000021">
    <property type="protein sequence ID" value="KZB62246.1"/>
    <property type="molecule type" value="Genomic_DNA"/>
</dbReference>
<reference evidence="1 2" key="1">
    <citation type="submission" date="2015-12" db="EMBL/GenBank/DDBJ databases">
        <title>Genome sequence of Thalassospira lucentensis MCCC 1A02072.</title>
        <authorList>
            <person name="Lu L."/>
            <person name="Lai Q."/>
            <person name="Shao Z."/>
            <person name="Qian P."/>
        </authorList>
    </citation>
    <scope>NUCLEOTIDE SEQUENCE [LARGE SCALE GENOMIC DNA]</scope>
    <source>
        <strain evidence="1 2">MCCC 1A02072</strain>
    </source>
</reference>
<sequence length="83" mass="9084">MGDPALLLFRFQTCEGTALSTQALISIPQSGSEPVNHRRKIRPGLSRPIMPIAKAKMRQGSHGINTGCHRIFAKETIDPTMAQ</sequence>
<name>A0A154L2D0_9PROT</name>
<evidence type="ECO:0000313" key="1">
    <source>
        <dbReference type="EMBL" id="KZB62246.1"/>
    </source>
</evidence>
<organism evidence="1 2">
    <name type="scientific">Thalassospira lucentensis</name>
    <dbReference type="NCBI Taxonomy" id="168935"/>
    <lineage>
        <taxon>Bacteria</taxon>
        <taxon>Pseudomonadati</taxon>
        <taxon>Pseudomonadota</taxon>
        <taxon>Alphaproteobacteria</taxon>
        <taxon>Rhodospirillales</taxon>
        <taxon>Thalassospiraceae</taxon>
        <taxon>Thalassospira</taxon>
    </lineage>
</organism>
<gene>
    <name evidence="1" type="ORF">AUP42_04670</name>
</gene>
<dbReference type="Proteomes" id="UP000076335">
    <property type="component" value="Unassembled WGS sequence"/>
</dbReference>
<dbReference type="AlphaFoldDB" id="A0A154L2D0"/>
<protein>
    <submittedName>
        <fullName evidence="1">Uncharacterized protein</fullName>
    </submittedName>
</protein>
<accession>A0A154L2D0</accession>